<keyword evidence="4" id="KW-1185">Reference proteome</keyword>
<proteinExistence type="predicted"/>
<feature type="compositionally biased region" description="Pro residues" evidence="1">
    <location>
        <begin position="185"/>
        <end position="205"/>
    </location>
</feature>
<feature type="chain" id="PRO_5034169120" evidence="2">
    <location>
        <begin position="20"/>
        <end position="296"/>
    </location>
</feature>
<feature type="compositionally biased region" description="Low complexity" evidence="1">
    <location>
        <begin position="40"/>
        <end position="50"/>
    </location>
</feature>
<feature type="region of interest" description="Disordered" evidence="1">
    <location>
        <begin position="32"/>
        <end position="52"/>
    </location>
</feature>
<keyword evidence="2" id="KW-0732">Signal</keyword>
<evidence type="ECO:0000313" key="4">
    <source>
        <dbReference type="Proteomes" id="UP000639643"/>
    </source>
</evidence>
<dbReference type="Proteomes" id="UP000639643">
    <property type="component" value="Unassembled WGS sequence"/>
</dbReference>
<organism evidence="3 4">
    <name type="scientific">Colletotrichum musicola</name>
    <dbReference type="NCBI Taxonomy" id="2175873"/>
    <lineage>
        <taxon>Eukaryota</taxon>
        <taxon>Fungi</taxon>
        <taxon>Dikarya</taxon>
        <taxon>Ascomycota</taxon>
        <taxon>Pezizomycotina</taxon>
        <taxon>Sordariomycetes</taxon>
        <taxon>Hypocreomycetidae</taxon>
        <taxon>Glomerellales</taxon>
        <taxon>Glomerellaceae</taxon>
        <taxon>Colletotrichum</taxon>
        <taxon>Colletotrichum orchidearum species complex</taxon>
    </lineage>
</organism>
<dbReference type="PANTHER" id="PTHR42354">
    <property type="entry name" value="C2H2-TYPE DOMAIN-CONTAINING PROTEIN"/>
    <property type="match status" value="1"/>
</dbReference>
<accession>A0A8H6JK53</accession>
<evidence type="ECO:0000256" key="2">
    <source>
        <dbReference type="SAM" id="SignalP"/>
    </source>
</evidence>
<feature type="region of interest" description="Disordered" evidence="1">
    <location>
        <begin position="147"/>
        <end position="243"/>
    </location>
</feature>
<feature type="signal peptide" evidence="2">
    <location>
        <begin position="1"/>
        <end position="19"/>
    </location>
</feature>
<name>A0A8H6JK53_9PEZI</name>
<dbReference type="PANTHER" id="PTHR42354:SF1">
    <property type="entry name" value="C2H2-TYPE DOMAIN-CONTAINING PROTEIN"/>
    <property type="match status" value="1"/>
</dbReference>
<gene>
    <name evidence="3" type="ORF">CMUS01_12710</name>
</gene>
<dbReference type="OrthoDB" id="5309037at2759"/>
<reference evidence="3" key="1">
    <citation type="journal article" date="2020" name="Phytopathology">
        <title>Genome Sequence Resources of Colletotrichum truncatum, C. plurivorum, C. musicola, and C. sojae: Four Species Pathogenic to Soybean (Glycine max).</title>
        <authorList>
            <person name="Rogerio F."/>
            <person name="Boufleur T.R."/>
            <person name="Ciampi-Guillardi M."/>
            <person name="Sukno S.A."/>
            <person name="Thon M.R."/>
            <person name="Massola Junior N.S."/>
            <person name="Baroncelli R."/>
        </authorList>
    </citation>
    <scope>NUCLEOTIDE SEQUENCE</scope>
    <source>
        <strain evidence="3">LFN0074</strain>
    </source>
</reference>
<feature type="compositionally biased region" description="Pro residues" evidence="1">
    <location>
        <begin position="152"/>
        <end position="166"/>
    </location>
</feature>
<comment type="caution">
    <text evidence="3">The sequence shown here is derived from an EMBL/GenBank/DDBJ whole genome shotgun (WGS) entry which is preliminary data.</text>
</comment>
<sequence>MSGLEVAALVPAIVSAAVAVYDKYRDWRNRARARKDQAQNEELQQSLQQNGPLIQSEYDTDLQRIGQRFKTGDEIVLSTLKDILINVQGIQITLLSGNKHDDPSPVSHPNHSSVLNDSLSARKNAIMALAQHYQRLLQAAPIHRPLGAGTPSPLPPGYPSLLPPGYPSSTPSGYPPSTSPGYPSGYPPGYPHPPPLPAGPPPWLQPGPSAVSYPVHSPGPPSCYPSDPRLADPRHPRYRHHSPGPSVYETWHEERDSIVMSAGERSWHGGRLEFDRRYSGRAPPYFSGECDHRPRW</sequence>
<evidence type="ECO:0000256" key="1">
    <source>
        <dbReference type="SAM" id="MobiDB-lite"/>
    </source>
</evidence>
<evidence type="ECO:0000313" key="3">
    <source>
        <dbReference type="EMBL" id="KAF6814106.1"/>
    </source>
</evidence>
<dbReference type="EMBL" id="WIGM01000739">
    <property type="protein sequence ID" value="KAF6814106.1"/>
    <property type="molecule type" value="Genomic_DNA"/>
</dbReference>
<dbReference type="AlphaFoldDB" id="A0A8H6JK53"/>
<protein>
    <submittedName>
        <fullName evidence="3">Uncharacterized protein</fullName>
    </submittedName>
</protein>